<comment type="caution">
    <text evidence="2">The sequence shown here is derived from an EMBL/GenBank/DDBJ whole genome shotgun (WGS) entry which is preliminary data.</text>
</comment>
<sequence length="116" mass="12580">MVALVARRVKPPATITIIPLNISTPACLPSNFSRDVDTEAPAWLRGPEHYNSWRAGTAQWLKQRVAGWLRGSESAGPVAATAGARHSHDTLRRPADGSTNSAPPEMPSPFPYHFPD</sequence>
<dbReference type="EMBL" id="VSRR010108417">
    <property type="protein sequence ID" value="MPC97051.1"/>
    <property type="molecule type" value="Genomic_DNA"/>
</dbReference>
<name>A0A5B7JG81_PORTR</name>
<keyword evidence="3" id="KW-1185">Reference proteome</keyword>
<organism evidence="2 3">
    <name type="scientific">Portunus trituberculatus</name>
    <name type="common">Swimming crab</name>
    <name type="synonym">Neptunus trituberculatus</name>
    <dbReference type="NCBI Taxonomy" id="210409"/>
    <lineage>
        <taxon>Eukaryota</taxon>
        <taxon>Metazoa</taxon>
        <taxon>Ecdysozoa</taxon>
        <taxon>Arthropoda</taxon>
        <taxon>Crustacea</taxon>
        <taxon>Multicrustacea</taxon>
        <taxon>Malacostraca</taxon>
        <taxon>Eumalacostraca</taxon>
        <taxon>Eucarida</taxon>
        <taxon>Decapoda</taxon>
        <taxon>Pleocyemata</taxon>
        <taxon>Brachyura</taxon>
        <taxon>Eubrachyura</taxon>
        <taxon>Portunoidea</taxon>
        <taxon>Portunidae</taxon>
        <taxon>Portuninae</taxon>
        <taxon>Portunus</taxon>
    </lineage>
</organism>
<accession>A0A5B7JG81</accession>
<feature type="compositionally biased region" description="Pro residues" evidence="1">
    <location>
        <begin position="104"/>
        <end position="116"/>
    </location>
</feature>
<gene>
    <name evidence="2" type="ORF">E2C01_092339</name>
</gene>
<protein>
    <submittedName>
        <fullName evidence="2">Uncharacterized protein</fullName>
    </submittedName>
</protein>
<feature type="region of interest" description="Disordered" evidence="1">
    <location>
        <begin position="74"/>
        <end position="116"/>
    </location>
</feature>
<feature type="compositionally biased region" description="Basic and acidic residues" evidence="1">
    <location>
        <begin position="86"/>
        <end position="95"/>
    </location>
</feature>
<dbReference type="Proteomes" id="UP000324222">
    <property type="component" value="Unassembled WGS sequence"/>
</dbReference>
<dbReference type="AlphaFoldDB" id="A0A5B7JG81"/>
<proteinExistence type="predicted"/>
<evidence type="ECO:0000256" key="1">
    <source>
        <dbReference type="SAM" id="MobiDB-lite"/>
    </source>
</evidence>
<reference evidence="2 3" key="1">
    <citation type="submission" date="2019-05" db="EMBL/GenBank/DDBJ databases">
        <title>Another draft genome of Portunus trituberculatus and its Hox gene families provides insights of decapod evolution.</title>
        <authorList>
            <person name="Jeong J.-H."/>
            <person name="Song I."/>
            <person name="Kim S."/>
            <person name="Choi T."/>
            <person name="Kim D."/>
            <person name="Ryu S."/>
            <person name="Kim W."/>
        </authorList>
    </citation>
    <scope>NUCLEOTIDE SEQUENCE [LARGE SCALE GENOMIC DNA]</scope>
    <source>
        <tissue evidence="2">Muscle</tissue>
    </source>
</reference>
<evidence type="ECO:0000313" key="3">
    <source>
        <dbReference type="Proteomes" id="UP000324222"/>
    </source>
</evidence>
<evidence type="ECO:0000313" key="2">
    <source>
        <dbReference type="EMBL" id="MPC97051.1"/>
    </source>
</evidence>